<dbReference type="SMART" id="SM00382">
    <property type="entry name" value="AAA"/>
    <property type="match status" value="1"/>
</dbReference>
<dbReference type="SUPFAM" id="SSF52540">
    <property type="entry name" value="P-loop containing nucleoside triphosphate hydrolases"/>
    <property type="match status" value="1"/>
</dbReference>
<dbReference type="Gene3D" id="3.40.50.2300">
    <property type="match status" value="1"/>
</dbReference>
<accession>A0ABW2L5K0</accession>
<evidence type="ECO:0000259" key="7">
    <source>
        <dbReference type="PROSITE" id="PS50045"/>
    </source>
</evidence>
<evidence type="ECO:0000256" key="1">
    <source>
        <dbReference type="ARBA" id="ARBA00022741"/>
    </source>
</evidence>
<keyword evidence="5" id="KW-0804">Transcription</keyword>
<sequence>MDILIVDDEESIRTSTRMAVEAEDHYAETADSLEVARKRLREEKFDLLFLDLRLGDDDGLELLKEIHQKNPHQLAVIFTAYASIETAVKATKAGAFDYLSKPFTTDQIRGILFKAQKALKTQGEIQNLENTVVELKSEVSRHSPPARFDSSDPMMQGALDTLFRAAKTPASILILGESGTGKSVIARSIHENSHLADKPFVTISCPSLSKELLESELFGHVKGAFTGAIKDKFGKVHAADGGTLFLDEIGELPIEIQPKLLRLLQEREYERLGENKTRKSNVRIIAATNRDLKKSVSAGEFREDLYYRINVISVELPPLRARKSDLMNFANDYLDYFSKQIGRNITGFSEKGLEFIQTYGWPGNLRELRNVIERATILCIGKTIDRKDLPTSEMLAPQEDDSGVVVPGADVTIDELESEHIKRVVERVENLQNAARILGIDKATLYRKRKKMNMT</sequence>
<dbReference type="PROSITE" id="PS50110">
    <property type="entry name" value="RESPONSE_REGULATORY"/>
    <property type="match status" value="1"/>
</dbReference>
<dbReference type="InterPro" id="IPR025944">
    <property type="entry name" value="Sigma_54_int_dom_CS"/>
</dbReference>
<dbReference type="PROSITE" id="PS00688">
    <property type="entry name" value="SIGMA54_INTERACT_3"/>
    <property type="match status" value="1"/>
</dbReference>
<keyword evidence="2" id="KW-0067">ATP-binding</keyword>
<comment type="caution">
    <text evidence="9">The sequence shown here is derived from an EMBL/GenBank/DDBJ whole genome shotgun (WGS) entry which is preliminary data.</text>
</comment>
<dbReference type="Gene3D" id="3.40.50.300">
    <property type="entry name" value="P-loop containing nucleotide triphosphate hydrolases"/>
    <property type="match status" value="1"/>
</dbReference>
<evidence type="ECO:0000256" key="3">
    <source>
        <dbReference type="ARBA" id="ARBA00023015"/>
    </source>
</evidence>
<organism evidence="9 10">
    <name type="scientific">Haloferula chungangensis</name>
    <dbReference type="NCBI Taxonomy" id="1048331"/>
    <lineage>
        <taxon>Bacteria</taxon>
        <taxon>Pseudomonadati</taxon>
        <taxon>Verrucomicrobiota</taxon>
        <taxon>Verrucomicrobiia</taxon>
        <taxon>Verrucomicrobiales</taxon>
        <taxon>Verrucomicrobiaceae</taxon>
        <taxon>Haloferula</taxon>
    </lineage>
</organism>
<dbReference type="Gene3D" id="1.10.10.60">
    <property type="entry name" value="Homeodomain-like"/>
    <property type="match status" value="1"/>
</dbReference>
<dbReference type="CDD" id="cd00009">
    <property type="entry name" value="AAA"/>
    <property type="match status" value="1"/>
</dbReference>
<keyword evidence="10" id="KW-1185">Reference proteome</keyword>
<evidence type="ECO:0000256" key="6">
    <source>
        <dbReference type="PROSITE-ProRule" id="PRU00169"/>
    </source>
</evidence>
<dbReference type="PROSITE" id="PS00675">
    <property type="entry name" value="SIGMA54_INTERACT_1"/>
    <property type="match status" value="1"/>
</dbReference>
<dbReference type="InterPro" id="IPR058031">
    <property type="entry name" value="AAA_lid_NorR"/>
</dbReference>
<dbReference type="PROSITE" id="PS00676">
    <property type="entry name" value="SIGMA54_INTERACT_2"/>
    <property type="match status" value="1"/>
</dbReference>
<proteinExistence type="predicted"/>
<evidence type="ECO:0000256" key="2">
    <source>
        <dbReference type="ARBA" id="ARBA00022840"/>
    </source>
</evidence>
<evidence type="ECO:0000256" key="4">
    <source>
        <dbReference type="ARBA" id="ARBA00023125"/>
    </source>
</evidence>
<evidence type="ECO:0000313" key="9">
    <source>
        <dbReference type="EMBL" id="MFC7336797.1"/>
    </source>
</evidence>
<dbReference type="RefSeq" id="WP_379710467.1">
    <property type="nucleotide sequence ID" value="NZ_JBHTBS010000002.1"/>
</dbReference>
<reference evidence="10" key="1">
    <citation type="journal article" date="2019" name="Int. J. Syst. Evol. Microbiol.">
        <title>The Global Catalogue of Microorganisms (GCM) 10K type strain sequencing project: providing services to taxonomists for standard genome sequencing and annotation.</title>
        <authorList>
            <consortium name="The Broad Institute Genomics Platform"/>
            <consortium name="The Broad Institute Genome Sequencing Center for Infectious Disease"/>
            <person name="Wu L."/>
            <person name="Ma J."/>
        </authorList>
    </citation>
    <scope>NUCLEOTIDE SEQUENCE [LARGE SCALE GENOMIC DNA]</scope>
    <source>
        <strain evidence="10">CGMCC 4.1467</strain>
    </source>
</reference>
<dbReference type="InterPro" id="IPR011006">
    <property type="entry name" value="CheY-like_superfamily"/>
</dbReference>
<evidence type="ECO:0000256" key="5">
    <source>
        <dbReference type="ARBA" id="ARBA00023163"/>
    </source>
</evidence>
<dbReference type="SUPFAM" id="SSF52172">
    <property type="entry name" value="CheY-like"/>
    <property type="match status" value="1"/>
</dbReference>
<dbReference type="Pfam" id="PF00158">
    <property type="entry name" value="Sigma54_activat"/>
    <property type="match status" value="1"/>
</dbReference>
<dbReference type="InterPro" id="IPR025943">
    <property type="entry name" value="Sigma_54_int_dom_ATP-bd_2"/>
</dbReference>
<dbReference type="PANTHER" id="PTHR32071:SF113">
    <property type="entry name" value="ALGINATE BIOSYNTHESIS TRANSCRIPTIONAL REGULATORY PROTEIN ALGB"/>
    <property type="match status" value="1"/>
</dbReference>
<dbReference type="InterPro" id="IPR027417">
    <property type="entry name" value="P-loop_NTPase"/>
</dbReference>
<evidence type="ECO:0000259" key="8">
    <source>
        <dbReference type="PROSITE" id="PS50110"/>
    </source>
</evidence>
<keyword evidence="1" id="KW-0547">Nucleotide-binding</keyword>
<protein>
    <submittedName>
        <fullName evidence="9">Sigma-54-dependent transcriptional regulator</fullName>
    </submittedName>
</protein>
<dbReference type="InterPro" id="IPR002078">
    <property type="entry name" value="Sigma_54_int"/>
</dbReference>
<dbReference type="InterPro" id="IPR003593">
    <property type="entry name" value="AAA+_ATPase"/>
</dbReference>
<dbReference type="PROSITE" id="PS50045">
    <property type="entry name" value="SIGMA54_INTERACT_4"/>
    <property type="match status" value="1"/>
</dbReference>
<dbReference type="Pfam" id="PF00072">
    <property type="entry name" value="Response_reg"/>
    <property type="match status" value="1"/>
</dbReference>
<keyword evidence="6" id="KW-0597">Phosphoprotein</keyword>
<dbReference type="InterPro" id="IPR001789">
    <property type="entry name" value="Sig_transdc_resp-reg_receiver"/>
</dbReference>
<dbReference type="Pfam" id="PF25601">
    <property type="entry name" value="AAA_lid_14"/>
    <property type="match status" value="1"/>
</dbReference>
<dbReference type="SUPFAM" id="SSF46689">
    <property type="entry name" value="Homeodomain-like"/>
    <property type="match status" value="1"/>
</dbReference>
<dbReference type="Proteomes" id="UP001596472">
    <property type="component" value="Unassembled WGS sequence"/>
</dbReference>
<dbReference type="SMART" id="SM00448">
    <property type="entry name" value="REC"/>
    <property type="match status" value="1"/>
</dbReference>
<name>A0ABW2L5K0_9BACT</name>
<dbReference type="EMBL" id="JBHTBS010000002">
    <property type="protein sequence ID" value="MFC7336797.1"/>
    <property type="molecule type" value="Genomic_DNA"/>
</dbReference>
<dbReference type="InterPro" id="IPR002197">
    <property type="entry name" value="HTH_Fis"/>
</dbReference>
<gene>
    <name evidence="9" type="ORF">ACFQY0_06390</name>
</gene>
<feature type="modified residue" description="4-aspartylphosphate" evidence="6">
    <location>
        <position position="51"/>
    </location>
</feature>
<dbReference type="Pfam" id="PF02954">
    <property type="entry name" value="HTH_8"/>
    <property type="match status" value="1"/>
</dbReference>
<dbReference type="InterPro" id="IPR025662">
    <property type="entry name" value="Sigma_54_int_dom_ATP-bd_1"/>
</dbReference>
<feature type="domain" description="Sigma-54 factor interaction" evidence="7">
    <location>
        <begin position="148"/>
        <end position="377"/>
    </location>
</feature>
<keyword evidence="4" id="KW-0238">DNA-binding</keyword>
<dbReference type="Gene3D" id="1.10.8.60">
    <property type="match status" value="1"/>
</dbReference>
<keyword evidence="3" id="KW-0805">Transcription regulation</keyword>
<dbReference type="InterPro" id="IPR009057">
    <property type="entry name" value="Homeodomain-like_sf"/>
</dbReference>
<feature type="domain" description="Response regulatory" evidence="8">
    <location>
        <begin position="2"/>
        <end position="116"/>
    </location>
</feature>
<evidence type="ECO:0000313" key="10">
    <source>
        <dbReference type="Proteomes" id="UP001596472"/>
    </source>
</evidence>
<dbReference type="PANTHER" id="PTHR32071">
    <property type="entry name" value="TRANSCRIPTIONAL REGULATORY PROTEIN"/>
    <property type="match status" value="1"/>
</dbReference>